<accession>A0A0K2TR30</accession>
<name>A0A0K2TR30_LEPSM</name>
<proteinExistence type="predicted"/>
<protein>
    <submittedName>
        <fullName evidence="1">Uncharacterized protein</fullName>
    </submittedName>
</protein>
<evidence type="ECO:0000313" key="1">
    <source>
        <dbReference type="EMBL" id="CDW28478.1"/>
    </source>
</evidence>
<sequence length="55" mass="6356">MILLNEWRLKFPFEMEAENFSLLGLDDSATNFDTPFIISLCFQVHAGLLDLTCFQ</sequence>
<reference evidence="1" key="1">
    <citation type="submission" date="2014-05" db="EMBL/GenBank/DDBJ databases">
        <authorList>
            <person name="Chronopoulou M."/>
        </authorList>
    </citation>
    <scope>NUCLEOTIDE SEQUENCE</scope>
    <source>
        <tissue evidence="1">Whole organism</tissue>
    </source>
</reference>
<organism evidence="1">
    <name type="scientific">Lepeophtheirus salmonis</name>
    <name type="common">Salmon louse</name>
    <name type="synonym">Caligus salmonis</name>
    <dbReference type="NCBI Taxonomy" id="72036"/>
    <lineage>
        <taxon>Eukaryota</taxon>
        <taxon>Metazoa</taxon>
        <taxon>Ecdysozoa</taxon>
        <taxon>Arthropoda</taxon>
        <taxon>Crustacea</taxon>
        <taxon>Multicrustacea</taxon>
        <taxon>Hexanauplia</taxon>
        <taxon>Copepoda</taxon>
        <taxon>Siphonostomatoida</taxon>
        <taxon>Caligidae</taxon>
        <taxon>Lepeophtheirus</taxon>
    </lineage>
</organism>
<dbReference type="AlphaFoldDB" id="A0A0K2TR30"/>
<dbReference type="EMBL" id="HACA01011117">
    <property type="protein sequence ID" value="CDW28478.1"/>
    <property type="molecule type" value="Transcribed_RNA"/>
</dbReference>